<dbReference type="RefSeq" id="WP_306892026.1">
    <property type="nucleotide sequence ID" value="NZ_JAUSVR010000028.1"/>
</dbReference>
<gene>
    <name evidence="1" type="ORF">QOZ99_004322</name>
</gene>
<name>A0ABU0LXJ2_9HYPH</name>
<dbReference type="EMBL" id="JAUSVR010000028">
    <property type="protein sequence ID" value="MDQ0513400.1"/>
    <property type="molecule type" value="Genomic_DNA"/>
</dbReference>
<dbReference type="Proteomes" id="UP001235094">
    <property type="component" value="Unassembled WGS sequence"/>
</dbReference>
<proteinExistence type="predicted"/>
<reference evidence="1 2" key="1">
    <citation type="submission" date="2023-07" db="EMBL/GenBank/DDBJ databases">
        <title>Genomic Encyclopedia of Type Strains, Phase IV (KMG-IV): sequencing the most valuable type-strain genomes for metagenomic binning, comparative biology and taxonomic classification.</title>
        <authorList>
            <person name="Goeker M."/>
        </authorList>
    </citation>
    <scope>NUCLEOTIDE SEQUENCE [LARGE SCALE GENOMIC DNA]</scope>
    <source>
        <strain evidence="1 2">DSM 15561</strain>
    </source>
</reference>
<evidence type="ECO:0000313" key="2">
    <source>
        <dbReference type="Proteomes" id="UP001235094"/>
    </source>
</evidence>
<sequence>MIYTVECRFADPASEAEWNDFYSLTAWPRTPTATWSRYSIAGFLAQP</sequence>
<evidence type="ECO:0008006" key="3">
    <source>
        <dbReference type="Google" id="ProtNLM"/>
    </source>
</evidence>
<comment type="caution">
    <text evidence="1">The sequence shown here is derived from an EMBL/GenBank/DDBJ whole genome shotgun (WGS) entry which is preliminary data.</text>
</comment>
<organism evidence="1 2">
    <name type="scientific">Ancylobacter amanitiformis</name>
    <dbReference type="NCBI Taxonomy" id="217069"/>
    <lineage>
        <taxon>Bacteria</taxon>
        <taxon>Pseudomonadati</taxon>
        <taxon>Pseudomonadota</taxon>
        <taxon>Alphaproteobacteria</taxon>
        <taxon>Hyphomicrobiales</taxon>
        <taxon>Xanthobacteraceae</taxon>
        <taxon>Ancylobacter</taxon>
    </lineage>
</organism>
<evidence type="ECO:0000313" key="1">
    <source>
        <dbReference type="EMBL" id="MDQ0513400.1"/>
    </source>
</evidence>
<keyword evidence="2" id="KW-1185">Reference proteome</keyword>
<protein>
    <recommendedName>
        <fullName evidence="3">NIPSNAP domain-containing protein</fullName>
    </recommendedName>
</protein>
<accession>A0ABU0LXJ2</accession>